<dbReference type="CDD" id="cd00303">
    <property type="entry name" value="retropepsin_like"/>
    <property type="match status" value="1"/>
</dbReference>
<dbReference type="OrthoDB" id="2919534at2759"/>
<sequence length="209" mass="23567">MIIRGVDVPQGPMIKCTKVSITRENRTWDYIPEGSISFSDEDTEGIIQPHNDALVIAVVINKSRIKCVLIHPGISANIIRWRVVEQLGLLDQIVPAVRVLNRFNMACETTKGEITLPVNTIGTTQETKFYVIEGDMRYNALFRRPWVHDMRVVPSTLHQALKLPTPEGIKTVYEEQSTTKKIFVIEEVISVPAVSTSKSRGLVEEKKTK</sequence>
<protein>
    <submittedName>
        <fullName evidence="1">Uncharacterized protein</fullName>
    </submittedName>
</protein>
<dbReference type="KEGG" id="nta:107796027"/>
<dbReference type="PaxDb" id="4097-A0A1S4AC46"/>
<dbReference type="PANTHER" id="PTHR33240:SF8">
    <property type="entry name" value="OS03G0439900 PROTEIN"/>
    <property type="match status" value="1"/>
</dbReference>
<accession>A0A1S4AC46</accession>
<dbReference type="AlphaFoldDB" id="A0A1S4AC46"/>
<dbReference type="RefSeq" id="XP_016474227.1">
    <property type="nucleotide sequence ID" value="XM_016618741.1"/>
</dbReference>
<dbReference type="PANTHER" id="PTHR33240">
    <property type="entry name" value="OS08G0508500 PROTEIN"/>
    <property type="match status" value="1"/>
</dbReference>
<proteinExistence type="predicted"/>
<evidence type="ECO:0000313" key="1">
    <source>
        <dbReference type="RefSeq" id="XP_016474227.1"/>
    </source>
</evidence>
<organism evidence="1">
    <name type="scientific">Nicotiana tabacum</name>
    <name type="common">Common tobacco</name>
    <dbReference type="NCBI Taxonomy" id="4097"/>
    <lineage>
        <taxon>Eukaryota</taxon>
        <taxon>Viridiplantae</taxon>
        <taxon>Streptophyta</taxon>
        <taxon>Embryophyta</taxon>
        <taxon>Tracheophyta</taxon>
        <taxon>Spermatophyta</taxon>
        <taxon>Magnoliopsida</taxon>
        <taxon>eudicotyledons</taxon>
        <taxon>Gunneridae</taxon>
        <taxon>Pentapetalae</taxon>
        <taxon>asterids</taxon>
        <taxon>lamiids</taxon>
        <taxon>Solanales</taxon>
        <taxon>Solanaceae</taxon>
        <taxon>Nicotianoideae</taxon>
        <taxon>Nicotianeae</taxon>
        <taxon>Nicotiana</taxon>
    </lineage>
</organism>
<name>A0A1S4AC46_TOBAC</name>
<gene>
    <name evidence="1" type="primary">LOC107796027</name>
</gene>
<reference evidence="1" key="1">
    <citation type="submission" date="2025-08" db="UniProtKB">
        <authorList>
            <consortium name="RefSeq"/>
        </authorList>
    </citation>
    <scope>IDENTIFICATION</scope>
</reference>